<proteinExistence type="predicted"/>
<dbReference type="Pfam" id="PF16242">
    <property type="entry name" value="Pyrid_ox_like"/>
    <property type="match status" value="1"/>
</dbReference>
<dbReference type="PANTHER" id="PTHR34818">
    <property type="entry name" value="PROTEIN BLI-3"/>
    <property type="match status" value="1"/>
</dbReference>
<name>G2EB48_9FLAO</name>
<dbReference type="InterPro" id="IPR012349">
    <property type="entry name" value="Split_barrel_FMN-bd"/>
</dbReference>
<evidence type="ECO:0000313" key="3">
    <source>
        <dbReference type="Proteomes" id="UP000003730"/>
    </source>
</evidence>
<gene>
    <name evidence="2" type="ORF">BZARG_731</name>
</gene>
<dbReference type="STRING" id="1046627.BZARG_731"/>
<dbReference type="InterPro" id="IPR038725">
    <property type="entry name" value="YdaG_split_barrel_FMN-bd"/>
</dbReference>
<protein>
    <submittedName>
        <fullName evidence="2">General stress protein</fullName>
    </submittedName>
</protein>
<accession>G2EB48</accession>
<evidence type="ECO:0000313" key="2">
    <source>
        <dbReference type="EMBL" id="EGV44442.1"/>
    </source>
</evidence>
<evidence type="ECO:0000259" key="1">
    <source>
        <dbReference type="Pfam" id="PF16242"/>
    </source>
</evidence>
<dbReference type="SUPFAM" id="SSF50475">
    <property type="entry name" value="FMN-binding split barrel"/>
    <property type="match status" value="1"/>
</dbReference>
<feature type="domain" description="General stress protein FMN-binding split barrel" evidence="1">
    <location>
        <begin position="13"/>
        <end position="158"/>
    </location>
</feature>
<dbReference type="PANTHER" id="PTHR34818:SF1">
    <property type="entry name" value="PROTEIN BLI-3"/>
    <property type="match status" value="1"/>
</dbReference>
<dbReference type="OrthoDB" id="1432662at2"/>
<sequence>MSTRNYNKDTDGLEKIRALIDEPKIVMLATQLNKTPFSVCPMTLQQMDAQGDLWFFSSRTSGHFSDIQEDNRVQIIYTDEVKNKYLSIYGHATHIVDQKKIDELWNPALNTWFEGKEDANLALLNINMENAYYWDTSQNKLVSFFKIVDGSITDNTPDLGEKGNINMQNH</sequence>
<dbReference type="AlphaFoldDB" id="G2EB48"/>
<comment type="caution">
    <text evidence="2">The sequence shown here is derived from an EMBL/GenBank/DDBJ whole genome shotgun (WGS) entry which is preliminary data.</text>
</comment>
<dbReference type="InterPro" id="IPR052917">
    <property type="entry name" value="Stress-Dev_Protein"/>
</dbReference>
<keyword evidence="3" id="KW-1185">Reference proteome</keyword>
<reference evidence="2 3" key="1">
    <citation type="journal article" date="2008" name="Int. J. Syst. Evol. Microbiol.">
        <title>Bizionia argentinensis sp. nov., isolated from surface marine water in Antarctica.</title>
        <authorList>
            <person name="Bercovich A."/>
            <person name="Vazquez S.C."/>
            <person name="Yankilevich P."/>
            <person name="Coria S.H."/>
            <person name="Foti M."/>
            <person name="Hernandez E."/>
            <person name="Vidal A."/>
            <person name="Ruberto L."/>
            <person name="Melo C."/>
            <person name="Marenssi S."/>
            <person name="Criscuolo M."/>
            <person name="Memoli M."/>
            <person name="Arguelles M."/>
            <person name="Mac Cormack W.P."/>
        </authorList>
    </citation>
    <scope>NUCLEOTIDE SEQUENCE [LARGE SCALE GENOMIC DNA]</scope>
    <source>
        <strain evidence="2 3">JUB59</strain>
    </source>
</reference>
<dbReference type="RefSeq" id="WP_008635679.1">
    <property type="nucleotide sequence ID" value="NZ_AFXZ01000009.1"/>
</dbReference>
<organism evidence="2 3">
    <name type="scientific">Bizionia argentinensis JUB59</name>
    <dbReference type="NCBI Taxonomy" id="1046627"/>
    <lineage>
        <taxon>Bacteria</taxon>
        <taxon>Pseudomonadati</taxon>
        <taxon>Bacteroidota</taxon>
        <taxon>Flavobacteriia</taxon>
        <taxon>Flavobacteriales</taxon>
        <taxon>Flavobacteriaceae</taxon>
        <taxon>Bizionia</taxon>
    </lineage>
</organism>
<dbReference type="eggNOG" id="COG3871">
    <property type="taxonomic scope" value="Bacteria"/>
</dbReference>
<dbReference type="Proteomes" id="UP000003730">
    <property type="component" value="Unassembled WGS sequence"/>
</dbReference>
<dbReference type="Gene3D" id="2.30.110.10">
    <property type="entry name" value="Electron Transport, Fmn-binding Protein, Chain A"/>
    <property type="match status" value="1"/>
</dbReference>
<dbReference type="EMBL" id="AFXZ01000009">
    <property type="protein sequence ID" value="EGV44442.1"/>
    <property type="molecule type" value="Genomic_DNA"/>
</dbReference>